<evidence type="ECO:0000313" key="2">
    <source>
        <dbReference type="Proteomes" id="UP001500363"/>
    </source>
</evidence>
<proteinExistence type="predicted"/>
<dbReference type="EMBL" id="BAAANC010000002">
    <property type="protein sequence ID" value="GAA1527097.1"/>
    <property type="molecule type" value="Genomic_DNA"/>
</dbReference>
<dbReference type="RefSeq" id="WP_344174696.1">
    <property type="nucleotide sequence ID" value="NZ_BAAANC010000002.1"/>
</dbReference>
<sequence length="182" mass="20378">MSAGRCLDWQPVEDKKTAAVRFQQFRCTQPWPTTAGGRRLPKHPRPWEWDAQRHVKNLCQLMRDGDRVLVGVDGSGPEPVDAAVLHLRYLVERPRFVAQLEVGAVAMSHRSPEPPYRGDEILRVALAEARSTMADRLCSSGLLAGFIHVENKASMRMARRNEWEPLGDPGAGGYVRWGRAVG</sequence>
<organism evidence="1 2">
    <name type="scientific">Kribbella lupini</name>
    <dbReference type="NCBI Taxonomy" id="291602"/>
    <lineage>
        <taxon>Bacteria</taxon>
        <taxon>Bacillati</taxon>
        <taxon>Actinomycetota</taxon>
        <taxon>Actinomycetes</taxon>
        <taxon>Propionibacteriales</taxon>
        <taxon>Kribbellaceae</taxon>
        <taxon>Kribbella</taxon>
    </lineage>
</organism>
<evidence type="ECO:0000313" key="1">
    <source>
        <dbReference type="EMBL" id="GAA1527097.1"/>
    </source>
</evidence>
<reference evidence="2" key="1">
    <citation type="journal article" date="2019" name="Int. J. Syst. Evol. Microbiol.">
        <title>The Global Catalogue of Microorganisms (GCM) 10K type strain sequencing project: providing services to taxonomists for standard genome sequencing and annotation.</title>
        <authorList>
            <consortium name="The Broad Institute Genomics Platform"/>
            <consortium name="The Broad Institute Genome Sequencing Center for Infectious Disease"/>
            <person name="Wu L."/>
            <person name="Ma J."/>
        </authorList>
    </citation>
    <scope>NUCLEOTIDE SEQUENCE [LARGE SCALE GENOMIC DNA]</scope>
    <source>
        <strain evidence="2">JCM 14303</strain>
    </source>
</reference>
<accession>A0ABP4LNZ5</accession>
<gene>
    <name evidence="1" type="ORF">GCM10009741_30960</name>
</gene>
<comment type="caution">
    <text evidence="1">The sequence shown here is derived from an EMBL/GenBank/DDBJ whole genome shotgun (WGS) entry which is preliminary data.</text>
</comment>
<name>A0ABP4LNZ5_9ACTN</name>
<protein>
    <submittedName>
        <fullName evidence="1">Uncharacterized protein</fullName>
    </submittedName>
</protein>
<dbReference type="Proteomes" id="UP001500363">
    <property type="component" value="Unassembled WGS sequence"/>
</dbReference>
<keyword evidence="2" id="KW-1185">Reference proteome</keyword>